<keyword evidence="3" id="KW-1185">Reference proteome</keyword>
<dbReference type="Proteomes" id="UP000274131">
    <property type="component" value="Unassembled WGS sequence"/>
</dbReference>
<name>A0A0N4VLX7_ENTVE</name>
<accession>A0A0N4VLX7</accession>
<feature type="compositionally biased region" description="Low complexity" evidence="1">
    <location>
        <begin position="628"/>
        <end position="644"/>
    </location>
</feature>
<feature type="region of interest" description="Disordered" evidence="1">
    <location>
        <begin position="622"/>
        <end position="645"/>
    </location>
</feature>
<reference evidence="4" key="1">
    <citation type="submission" date="2017-02" db="UniProtKB">
        <authorList>
            <consortium name="WormBaseParasite"/>
        </authorList>
    </citation>
    <scope>IDENTIFICATION</scope>
</reference>
<dbReference type="EMBL" id="UXUI01011668">
    <property type="protein sequence ID" value="VDD96422.1"/>
    <property type="molecule type" value="Genomic_DNA"/>
</dbReference>
<dbReference type="AlphaFoldDB" id="A0A0N4VLX7"/>
<reference evidence="2 3" key="2">
    <citation type="submission" date="2018-10" db="EMBL/GenBank/DDBJ databases">
        <authorList>
            <consortium name="Pathogen Informatics"/>
        </authorList>
    </citation>
    <scope>NUCLEOTIDE SEQUENCE [LARGE SCALE GENOMIC DNA]</scope>
</reference>
<evidence type="ECO:0000313" key="3">
    <source>
        <dbReference type="Proteomes" id="UP000274131"/>
    </source>
</evidence>
<sequence length="689" mass="74206">MLSVSYDYIGGLSYSREASLDQSVDPNSGISLIPETEFECIRSTNTTATKATLLNGDYLVCGSKPESEVFCDLKNGGEQEAEEEEEKGKQFDFSESSKKSYHTLKSLSDPDISFVPSKEGKESTAFFSSSNNLKKSTVVEVDTPGVIKESATGTVDSLFGLSDVTEPEVESESGERISNDSIALLSVSESGLSESAFGIVDTSGVTGETESDVKPKVEKPVPSNAESLFSVTDLTELIVKPGSSRKVFDDNARSTKDTCDNSIISSVVSELVEAVASDNDIISSIPSELAEAVASDNSIISSILSELVEAVATEEEANRLEAHSNCKGSVNQETKQMIRSGVEMTEAVFETTHVCGKSEKGEPQLLDAVHSDETDIPEEPSPLPSNVCYEASDQVSTGFVGDMHSFGEDQSSRTAVAHTPLVSFGPTSIIADPSLYVADATSSSFEEAANCSSKEDSENSDEITAESFNLFPTEESDGMQRLDVDEEFLPENIEEVKRNLVTASDSIIIRLASELDVLPQPSNSETWQLKKEPEADEGSLKKNSLLVGQVQSGSFVTEEVDLVPPPVPCHRRFRSDNTDRNSLFISKQENHMKWEASLPPFSGNSPSADDSVFTHHIEVQNTTVGNRSQSQSLLPGSLGSDGTSVTQDDFACQRNLSTSTPFVNGGSHSVVAAKKMTLFEFYATDFVDD</sequence>
<gene>
    <name evidence="2" type="ORF">EVEC_LOCUS11173</name>
</gene>
<organism evidence="4">
    <name type="scientific">Enterobius vermicularis</name>
    <name type="common">Human pinworm</name>
    <dbReference type="NCBI Taxonomy" id="51028"/>
    <lineage>
        <taxon>Eukaryota</taxon>
        <taxon>Metazoa</taxon>
        <taxon>Ecdysozoa</taxon>
        <taxon>Nematoda</taxon>
        <taxon>Chromadorea</taxon>
        <taxon>Rhabditida</taxon>
        <taxon>Spirurina</taxon>
        <taxon>Oxyuridomorpha</taxon>
        <taxon>Oxyuroidea</taxon>
        <taxon>Oxyuridae</taxon>
        <taxon>Enterobius</taxon>
    </lineage>
</organism>
<evidence type="ECO:0000313" key="4">
    <source>
        <dbReference type="WBParaSite" id="EVEC_0001192001-mRNA-1"/>
    </source>
</evidence>
<proteinExistence type="predicted"/>
<evidence type="ECO:0000313" key="2">
    <source>
        <dbReference type="EMBL" id="VDD96422.1"/>
    </source>
</evidence>
<dbReference type="WBParaSite" id="EVEC_0001192001-mRNA-1">
    <property type="protein sequence ID" value="EVEC_0001192001-mRNA-1"/>
    <property type="gene ID" value="EVEC_0001192001"/>
</dbReference>
<protein>
    <submittedName>
        <fullName evidence="4">Reticulon</fullName>
    </submittedName>
</protein>
<evidence type="ECO:0000256" key="1">
    <source>
        <dbReference type="SAM" id="MobiDB-lite"/>
    </source>
</evidence>